<feature type="binding site" evidence="7">
    <location>
        <position position="290"/>
    </location>
    <ligand>
        <name>FMN</name>
        <dbReference type="ChEBI" id="CHEBI:58210"/>
    </ligand>
</feature>
<dbReference type="PANTHER" id="PTHR21085:SF0">
    <property type="entry name" value="CHORISMATE SYNTHASE"/>
    <property type="match status" value="1"/>
</dbReference>
<dbReference type="SUPFAM" id="SSF103263">
    <property type="entry name" value="Chorismate synthase, AroC"/>
    <property type="match status" value="1"/>
</dbReference>
<dbReference type="NCBIfam" id="NF003793">
    <property type="entry name" value="PRK05382.1"/>
    <property type="match status" value="1"/>
</dbReference>
<comment type="pathway">
    <text evidence="1 7 8">Metabolic intermediate biosynthesis; chorismate biosynthesis; chorismate from D-erythrose 4-phosphate and phosphoenolpyruvate: step 7/7.</text>
</comment>
<dbReference type="GO" id="GO:0010181">
    <property type="term" value="F:FMN binding"/>
    <property type="evidence" value="ECO:0007669"/>
    <property type="project" value="TreeGrafter"/>
</dbReference>
<dbReference type="GO" id="GO:0008652">
    <property type="term" value="P:amino acid biosynthetic process"/>
    <property type="evidence" value="ECO:0007669"/>
    <property type="project" value="UniProtKB-KW"/>
</dbReference>
<name>A0A9D2HE55_9BACT</name>
<dbReference type="AlphaFoldDB" id="A0A9D2HE55"/>
<dbReference type="EC" id="4.2.3.5" evidence="3 7"/>
<accession>A0A9D2HE55</accession>
<reference evidence="10" key="2">
    <citation type="submission" date="2021-04" db="EMBL/GenBank/DDBJ databases">
        <authorList>
            <person name="Gilroy R."/>
        </authorList>
    </citation>
    <scope>NUCLEOTIDE SEQUENCE</scope>
    <source>
        <strain evidence="10">CHK186-16707</strain>
    </source>
</reference>
<dbReference type="GO" id="GO:0005829">
    <property type="term" value="C:cytosol"/>
    <property type="evidence" value="ECO:0007669"/>
    <property type="project" value="TreeGrafter"/>
</dbReference>
<keyword evidence="6 7" id="KW-0456">Lyase</keyword>
<organism evidence="10 11">
    <name type="scientific">Candidatus Mailhella merdigallinarum</name>
    <dbReference type="NCBI Taxonomy" id="2838658"/>
    <lineage>
        <taxon>Bacteria</taxon>
        <taxon>Pseudomonadati</taxon>
        <taxon>Thermodesulfobacteriota</taxon>
        <taxon>Desulfovibrionia</taxon>
        <taxon>Desulfovibrionales</taxon>
        <taxon>Desulfovibrionaceae</taxon>
        <taxon>Mailhella</taxon>
    </lineage>
</organism>
<dbReference type="Pfam" id="PF01264">
    <property type="entry name" value="Chorismate_synt"/>
    <property type="match status" value="1"/>
</dbReference>
<evidence type="ECO:0000256" key="1">
    <source>
        <dbReference type="ARBA" id="ARBA00005044"/>
    </source>
</evidence>
<dbReference type="InterPro" id="IPR020541">
    <property type="entry name" value="Chorismate_synthase_CS"/>
</dbReference>
<dbReference type="PROSITE" id="PS00788">
    <property type="entry name" value="CHORISMATE_SYNTHASE_2"/>
    <property type="match status" value="1"/>
</dbReference>
<comment type="caution">
    <text evidence="10">The sequence shown here is derived from an EMBL/GenBank/DDBJ whole genome shotgun (WGS) entry which is preliminary data.</text>
</comment>
<comment type="subunit">
    <text evidence="7">Homotetramer.</text>
</comment>
<dbReference type="GO" id="GO:0009073">
    <property type="term" value="P:aromatic amino acid family biosynthetic process"/>
    <property type="evidence" value="ECO:0007669"/>
    <property type="project" value="UniProtKB-KW"/>
</dbReference>
<comment type="cofactor">
    <cofactor evidence="7 8">
        <name>FMNH2</name>
        <dbReference type="ChEBI" id="CHEBI:57618"/>
    </cofactor>
    <text evidence="7 8">Reduced FMN (FMNH(2)).</text>
</comment>
<evidence type="ECO:0000256" key="3">
    <source>
        <dbReference type="ARBA" id="ARBA00013036"/>
    </source>
</evidence>
<evidence type="ECO:0000256" key="5">
    <source>
        <dbReference type="ARBA" id="ARBA00023141"/>
    </source>
</evidence>
<dbReference type="Proteomes" id="UP000824225">
    <property type="component" value="Unassembled WGS sequence"/>
</dbReference>
<keyword evidence="7" id="KW-0521">NADP</keyword>
<keyword evidence="7" id="KW-0285">Flavoprotein</keyword>
<feature type="binding site" evidence="7">
    <location>
        <begin position="128"/>
        <end position="130"/>
    </location>
    <ligand>
        <name>FMN</name>
        <dbReference type="ChEBI" id="CHEBI:58210"/>
    </ligand>
</feature>
<comment type="similarity">
    <text evidence="2 7 8">Belongs to the chorismate synthase family.</text>
</comment>
<keyword evidence="4 7" id="KW-0028">Amino-acid biosynthesis</keyword>
<dbReference type="HAMAP" id="MF_00300">
    <property type="entry name" value="Chorismate_synth"/>
    <property type="match status" value="1"/>
</dbReference>
<comment type="function">
    <text evidence="7">Catalyzes the anti-1,4-elimination of the C-3 phosphate and the C-6 proR hydrogen from 5-enolpyruvylshikimate-3-phosphate (EPSP) to yield chorismate, which is the branch point compound that serves as the starting substrate for the three terminal pathways of aromatic amino acid biosynthesis. This reaction introduces a second double bond into the aromatic ring system.</text>
</comment>
<feature type="binding site" evidence="7">
    <location>
        <position position="331"/>
    </location>
    <ligand>
        <name>FMN</name>
        <dbReference type="ChEBI" id="CHEBI:58210"/>
    </ligand>
</feature>
<dbReference type="GO" id="GO:0004107">
    <property type="term" value="F:chorismate synthase activity"/>
    <property type="evidence" value="ECO:0007669"/>
    <property type="project" value="UniProtKB-UniRule"/>
</dbReference>
<gene>
    <name evidence="7 10" type="primary">aroC</name>
    <name evidence="10" type="ORF">H9962_10475</name>
</gene>
<feature type="binding site" evidence="7">
    <location>
        <position position="47"/>
    </location>
    <ligand>
        <name>NADP(+)</name>
        <dbReference type="ChEBI" id="CHEBI:58349"/>
    </ligand>
</feature>
<dbReference type="InterPro" id="IPR000453">
    <property type="entry name" value="Chorismate_synth"/>
</dbReference>
<evidence type="ECO:0000256" key="9">
    <source>
        <dbReference type="SAM" id="MobiDB-lite"/>
    </source>
</evidence>
<feature type="compositionally biased region" description="Basic and acidic residues" evidence="9">
    <location>
        <begin position="43"/>
        <end position="54"/>
    </location>
</feature>
<dbReference type="CDD" id="cd07304">
    <property type="entry name" value="Chorismate_synthase"/>
    <property type="match status" value="1"/>
</dbReference>
<dbReference type="Gene3D" id="3.60.150.10">
    <property type="entry name" value="Chorismate synthase AroC"/>
    <property type="match status" value="1"/>
</dbReference>
<dbReference type="GO" id="GO:0009423">
    <property type="term" value="P:chorismate biosynthetic process"/>
    <property type="evidence" value="ECO:0007669"/>
    <property type="project" value="UniProtKB-UniRule"/>
</dbReference>
<keyword evidence="7" id="KW-0274">FAD</keyword>
<dbReference type="EMBL" id="DXAN01000033">
    <property type="protein sequence ID" value="HJA09593.1"/>
    <property type="molecule type" value="Genomic_DNA"/>
</dbReference>
<evidence type="ECO:0000256" key="8">
    <source>
        <dbReference type="RuleBase" id="RU000605"/>
    </source>
</evidence>
<evidence type="ECO:0000256" key="2">
    <source>
        <dbReference type="ARBA" id="ARBA00008014"/>
    </source>
</evidence>
<comment type="catalytic activity">
    <reaction evidence="7 8">
        <text>5-O-(1-carboxyvinyl)-3-phosphoshikimate = chorismate + phosphate</text>
        <dbReference type="Rhea" id="RHEA:21020"/>
        <dbReference type="ChEBI" id="CHEBI:29748"/>
        <dbReference type="ChEBI" id="CHEBI:43474"/>
        <dbReference type="ChEBI" id="CHEBI:57701"/>
        <dbReference type="EC" id="4.2.3.5"/>
    </reaction>
</comment>
<reference evidence="10" key="1">
    <citation type="journal article" date="2021" name="PeerJ">
        <title>Extensive microbial diversity within the chicken gut microbiome revealed by metagenomics and culture.</title>
        <authorList>
            <person name="Gilroy R."/>
            <person name="Ravi A."/>
            <person name="Getino M."/>
            <person name="Pursley I."/>
            <person name="Horton D.L."/>
            <person name="Alikhan N.F."/>
            <person name="Baker D."/>
            <person name="Gharbi K."/>
            <person name="Hall N."/>
            <person name="Watson M."/>
            <person name="Adriaenssens E.M."/>
            <person name="Foster-Nyarko E."/>
            <person name="Jarju S."/>
            <person name="Secka A."/>
            <person name="Antonio M."/>
            <person name="Oren A."/>
            <person name="Chaudhuri R.R."/>
            <person name="La Ragione R."/>
            <person name="Hildebrand F."/>
            <person name="Pallen M.J."/>
        </authorList>
    </citation>
    <scope>NUCLEOTIDE SEQUENCE</scope>
    <source>
        <strain evidence="10">CHK186-16707</strain>
    </source>
</reference>
<evidence type="ECO:0000313" key="10">
    <source>
        <dbReference type="EMBL" id="HJA09593.1"/>
    </source>
</evidence>
<dbReference type="PROSITE" id="PS00787">
    <property type="entry name" value="CHORISMATE_SYNTHASE_1"/>
    <property type="match status" value="1"/>
</dbReference>
<evidence type="ECO:0000313" key="11">
    <source>
        <dbReference type="Proteomes" id="UP000824225"/>
    </source>
</evidence>
<proteinExistence type="inferred from homology"/>
<dbReference type="NCBIfam" id="TIGR00033">
    <property type="entry name" value="aroC"/>
    <property type="match status" value="1"/>
</dbReference>
<feature type="region of interest" description="Disordered" evidence="9">
    <location>
        <begin position="43"/>
        <end position="65"/>
    </location>
</feature>
<dbReference type="PANTHER" id="PTHR21085">
    <property type="entry name" value="CHORISMATE SYNTHASE"/>
    <property type="match status" value="1"/>
</dbReference>
<sequence length="382" mass="39865">MSSTFGRVFTLTTYGESHGPGLGGVVDGCPAGIALSEAAIQRELDRRRPGRRAETGQAGTARREPDRVQLLSGVFDGVTTGAPIAFHIANEDKRSADYGPLAEVWRPGHADMTYDAKYGLRDHRGGGRSSGRETASRVAGGAVAQALLAVHGIRVRAFATEIGGLAAEWTEDDLDGAEDRPYGAASAAVVPFWDELVSATRAQGDTLGGVVTVEALGVPAGLGEPVFHKLDAVLAQALMSVGAVKGVEVGEGFAAARLLGSQNNDPMRPGALENGFAPVWESNHAGGILGGISTGAPIVLRAALKPIPSVARPQRVLTRRGESLEMSIGGRHDICAIPRVIPVLKAMTALVLADMLLWQCRMDAARPFRAASESGPSSKEGR</sequence>
<evidence type="ECO:0000256" key="6">
    <source>
        <dbReference type="ARBA" id="ARBA00023239"/>
    </source>
</evidence>
<comment type="caution">
    <text evidence="7">Lacks conserved residue(s) required for the propagation of feature annotation.</text>
</comment>
<evidence type="ECO:0000256" key="4">
    <source>
        <dbReference type="ARBA" id="ARBA00022605"/>
    </source>
</evidence>
<protein>
    <recommendedName>
        <fullName evidence="3 7">Chorismate synthase</fullName>
        <shortName evidence="7">CS</shortName>
        <ecNumber evidence="3 7">4.2.3.5</ecNumber>
    </recommendedName>
    <alternativeName>
        <fullName evidence="7">5-enolpyruvylshikimate-3-phosphate phospholyase</fullName>
    </alternativeName>
</protein>
<dbReference type="InterPro" id="IPR035904">
    <property type="entry name" value="Chorismate_synth_AroC_sf"/>
</dbReference>
<evidence type="ECO:0000256" key="7">
    <source>
        <dbReference type="HAMAP-Rule" id="MF_00300"/>
    </source>
</evidence>
<keyword evidence="5 7" id="KW-0057">Aromatic amino acid biosynthesis</keyword>
<feature type="binding site" evidence="7">
    <location>
        <begin position="305"/>
        <end position="309"/>
    </location>
    <ligand>
        <name>FMN</name>
        <dbReference type="ChEBI" id="CHEBI:58210"/>
    </ligand>
</feature>
<keyword evidence="7" id="KW-0288">FMN</keyword>
<dbReference type="PIRSF" id="PIRSF001456">
    <property type="entry name" value="Chorismate_synth"/>
    <property type="match status" value="1"/>
</dbReference>